<dbReference type="Pfam" id="PF00440">
    <property type="entry name" value="TetR_N"/>
    <property type="match status" value="1"/>
</dbReference>
<evidence type="ECO:0000259" key="3">
    <source>
        <dbReference type="PROSITE" id="PS50977"/>
    </source>
</evidence>
<accession>A0A6J4SC98</accession>
<feature type="domain" description="HTH tetR-type" evidence="3">
    <location>
        <begin position="8"/>
        <end position="68"/>
    </location>
</feature>
<reference evidence="4" key="1">
    <citation type="submission" date="2020-02" db="EMBL/GenBank/DDBJ databases">
        <authorList>
            <person name="Meier V. D."/>
        </authorList>
    </citation>
    <scope>NUCLEOTIDE SEQUENCE</scope>
    <source>
        <strain evidence="4">AVDCRST_MAG53</strain>
    </source>
</reference>
<gene>
    <name evidence="4" type="ORF">AVDCRST_MAG53-1567</name>
</gene>
<dbReference type="InterPro" id="IPR036271">
    <property type="entry name" value="Tet_transcr_reg_TetR-rel_C_sf"/>
</dbReference>
<dbReference type="SUPFAM" id="SSF46689">
    <property type="entry name" value="Homeodomain-like"/>
    <property type="match status" value="1"/>
</dbReference>
<dbReference type="PRINTS" id="PR00455">
    <property type="entry name" value="HTHTETR"/>
</dbReference>
<dbReference type="PANTHER" id="PTHR30055">
    <property type="entry name" value="HTH-TYPE TRANSCRIPTIONAL REGULATOR RUTR"/>
    <property type="match status" value="1"/>
</dbReference>
<dbReference type="InterPro" id="IPR009057">
    <property type="entry name" value="Homeodomain-like_sf"/>
</dbReference>
<evidence type="ECO:0000256" key="1">
    <source>
        <dbReference type="ARBA" id="ARBA00023125"/>
    </source>
</evidence>
<evidence type="ECO:0000313" key="4">
    <source>
        <dbReference type="EMBL" id="CAA9490400.1"/>
    </source>
</evidence>
<dbReference type="GO" id="GO:0000976">
    <property type="term" value="F:transcription cis-regulatory region binding"/>
    <property type="evidence" value="ECO:0007669"/>
    <property type="project" value="TreeGrafter"/>
</dbReference>
<proteinExistence type="predicted"/>
<dbReference type="SUPFAM" id="SSF48498">
    <property type="entry name" value="Tetracyclin repressor-like, C-terminal domain"/>
    <property type="match status" value="1"/>
</dbReference>
<dbReference type="InterPro" id="IPR050109">
    <property type="entry name" value="HTH-type_TetR-like_transc_reg"/>
</dbReference>
<sequence>MDRRERRAAAREGILAAAHRQVAEGGCAAASVAAVAARAGVASGSLYRHFPSRAELLAEVVGDALRAERALLVRAVEGRPPRAALAAWVATVVQRALQAPGLTQALLDEPADPPVIAVRLRERRAQEATLTAVLEEGARTGAWRPGDAAAQASAITGALRAAVVGPVAAARLGPRPDPRAEIDKLVTFVSGAVGVPPD</sequence>
<dbReference type="Gene3D" id="1.10.357.10">
    <property type="entry name" value="Tetracycline Repressor, domain 2"/>
    <property type="match status" value="1"/>
</dbReference>
<feature type="DNA-binding region" description="H-T-H motif" evidence="2">
    <location>
        <begin position="31"/>
        <end position="50"/>
    </location>
</feature>
<dbReference type="PROSITE" id="PS50977">
    <property type="entry name" value="HTH_TETR_2"/>
    <property type="match status" value="1"/>
</dbReference>
<name>A0A6J4SC98_9ACTN</name>
<organism evidence="4">
    <name type="scientific">uncultured Solirubrobacteraceae bacterium</name>
    <dbReference type="NCBI Taxonomy" id="1162706"/>
    <lineage>
        <taxon>Bacteria</taxon>
        <taxon>Bacillati</taxon>
        <taxon>Actinomycetota</taxon>
        <taxon>Thermoleophilia</taxon>
        <taxon>Solirubrobacterales</taxon>
        <taxon>Solirubrobacteraceae</taxon>
        <taxon>environmental samples</taxon>
    </lineage>
</organism>
<dbReference type="EMBL" id="CADCVR010000042">
    <property type="protein sequence ID" value="CAA9490400.1"/>
    <property type="molecule type" value="Genomic_DNA"/>
</dbReference>
<dbReference type="GO" id="GO:0003700">
    <property type="term" value="F:DNA-binding transcription factor activity"/>
    <property type="evidence" value="ECO:0007669"/>
    <property type="project" value="TreeGrafter"/>
</dbReference>
<protein>
    <recommendedName>
        <fullName evidence="3">HTH tetR-type domain-containing protein</fullName>
    </recommendedName>
</protein>
<dbReference type="AlphaFoldDB" id="A0A6J4SC98"/>
<evidence type="ECO:0000256" key="2">
    <source>
        <dbReference type="PROSITE-ProRule" id="PRU00335"/>
    </source>
</evidence>
<keyword evidence="1 2" id="KW-0238">DNA-binding</keyword>
<dbReference type="PANTHER" id="PTHR30055:SF226">
    <property type="entry name" value="HTH-TYPE TRANSCRIPTIONAL REGULATOR PKSA"/>
    <property type="match status" value="1"/>
</dbReference>
<dbReference type="InterPro" id="IPR001647">
    <property type="entry name" value="HTH_TetR"/>
</dbReference>